<organism evidence="1">
    <name type="scientific">marine sediment metagenome</name>
    <dbReference type="NCBI Taxonomy" id="412755"/>
    <lineage>
        <taxon>unclassified sequences</taxon>
        <taxon>metagenomes</taxon>
        <taxon>ecological metagenomes</taxon>
    </lineage>
</organism>
<proteinExistence type="predicted"/>
<protein>
    <submittedName>
        <fullName evidence="1">Uncharacterized protein</fullName>
    </submittedName>
</protein>
<dbReference type="EMBL" id="BARU01000642">
    <property type="protein sequence ID" value="GAH23253.1"/>
    <property type="molecule type" value="Genomic_DNA"/>
</dbReference>
<dbReference type="AlphaFoldDB" id="X1FR55"/>
<comment type="caution">
    <text evidence="1">The sequence shown here is derived from an EMBL/GenBank/DDBJ whole genome shotgun (WGS) entry which is preliminary data.</text>
</comment>
<gene>
    <name evidence="1" type="ORF">S03H2_02028</name>
</gene>
<name>X1FR55_9ZZZZ</name>
<feature type="non-terminal residue" evidence="1">
    <location>
        <position position="40"/>
    </location>
</feature>
<accession>X1FR55</accession>
<reference evidence="1" key="1">
    <citation type="journal article" date="2014" name="Front. Microbiol.">
        <title>High frequency of phylogenetically diverse reductive dehalogenase-homologous genes in deep subseafloor sedimentary metagenomes.</title>
        <authorList>
            <person name="Kawai M."/>
            <person name="Futagami T."/>
            <person name="Toyoda A."/>
            <person name="Takaki Y."/>
            <person name="Nishi S."/>
            <person name="Hori S."/>
            <person name="Arai W."/>
            <person name="Tsubouchi T."/>
            <person name="Morono Y."/>
            <person name="Uchiyama I."/>
            <person name="Ito T."/>
            <person name="Fujiyama A."/>
            <person name="Inagaki F."/>
            <person name="Takami H."/>
        </authorList>
    </citation>
    <scope>NUCLEOTIDE SEQUENCE</scope>
    <source>
        <strain evidence="1">Expedition CK06-06</strain>
    </source>
</reference>
<sequence>MGNLFIGFPVPRAKIAEMIEGSAPPIIHHDRHEAAGDDEI</sequence>
<evidence type="ECO:0000313" key="1">
    <source>
        <dbReference type="EMBL" id="GAH23253.1"/>
    </source>
</evidence>